<dbReference type="HOGENOM" id="CLU_057853_1_0_3"/>
<feature type="compositionally biased region" description="Polar residues" evidence="1">
    <location>
        <begin position="92"/>
        <end position="105"/>
    </location>
</feature>
<dbReference type="STRING" id="1173027.Mic7113_2744"/>
<keyword evidence="2" id="KW-0812">Transmembrane</keyword>
<keyword evidence="4" id="KW-1185">Reference proteome</keyword>
<feature type="compositionally biased region" description="Low complexity" evidence="1">
    <location>
        <begin position="7"/>
        <end position="16"/>
    </location>
</feature>
<dbReference type="KEGG" id="mic:Mic7113_2744"/>
<dbReference type="AlphaFoldDB" id="K9WE68"/>
<evidence type="ECO:0000256" key="1">
    <source>
        <dbReference type="SAM" id="MobiDB-lite"/>
    </source>
</evidence>
<dbReference type="Proteomes" id="UP000010471">
    <property type="component" value="Chromosome"/>
</dbReference>
<reference evidence="3 4" key="1">
    <citation type="submission" date="2012-06" db="EMBL/GenBank/DDBJ databases">
        <title>Finished chromosome of genome of Microcoleus sp. PCC 7113.</title>
        <authorList>
            <consortium name="US DOE Joint Genome Institute"/>
            <person name="Gugger M."/>
            <person name="Coursin T."/>
            <person name="Rippka R."/>
            <person name="Tandeau De Marsac N."/>
            <person name="Huntemann M."/>
            <person name="Wei C.-L."/>
            <person name="Han J."/>
            <person name="Detter J.C."/>
            <person name="Han C."/>
            <person name="Tapia R."/>
            <person name="Chen A."/>
            <person name="Kyrpides N."/>
            <person name="Mavromatis K."/>
            <person name="Markowitz V."/>
            <person name="Szeto E."/>
            <person name="Ivanova N."/>
            <person name="Pagani I."/>
            <person name="Pati A."/>
            <person name="Goodwin L."/>
            <person name="Nordberg H.P."/>
            <person name="Cantor M.N."/>
            <person name="Hua S.X."/>
            <person name="Woyke T."/>
            <person name="Kerfeld C.A."/>
        </authorList>
    </citation>
    <scope>NUCLEOTIDE SEQUENCE [LARGE SCALE GENOMIC DNA]</scope>
    <source>
        <strain evidence="3 4">PCC 7113</strain>
    </source>
</reference>
<proteinExistence type="predicted"/>
<feature type="compositionally biased region" description="Polar residues" evidence="1">
    <location>
        <begin position="20"/>
        <end position="40"/>
    </location>
</feature>
<keyword evidence="2" id="KW-0472">Membrane</keyword>
<dbReference type="EMBL" id="CP003630">
    <property type="protein sequence ID" value="AFZ18528.1"/>
    <property type="molecule type" value="Genomic_DNA"/>
</dbReference>
<feature type="region of interest" description="Disordered" evidence="1">
    <location>
        <begin position="73"/>
        <end position="164"/>
    </location>
</feature>
<evidence type="ECO:0000256" key="2">
    <source>
        <dbReference type="SAM" id="Phobius"/>
    </source>
</evidence>
<feature type="compositionally biased region" description="Polar residues" evidence="1">
    <location>
        <begin position="125"/>
        <end position="141"/>
    </location>
</feature>
<protein>
    <submittedName>
        <fullName evidence="3">Uncharacterized protein</fullName>
    </submittedName>
</protein>
<dbReference type="OrthoDB" id="513429at2"/>
<dbReference type="RefSeq" id="WP_015182677.1">
    <property type="nucleotide sequence ID" value="NC_019738.1"/>
</dbReference>
<evidence type="ECO:0000313" key="4">
    <source>
        <dbReference type="Proteomes" id="UP000010471"/>
    </source>
</evidence>
<dbReference type="PATRIC" id="fig|1173027.3.peg.3017"/>
<sequence>MSDDQQKQPQSKSSPPRTLPISSATGQATGKTVGRTENQNKPFLKAQTLKVLRGTIGLLEGVVQKLEAEPVREIPPQATSPATTTVSAPVLDTTTATPETESVSRASELIADDTPSVTPEVVGSDTPSVTPEVVSSDTPSVTPEVVGSDTPSVTPEVVSSDTPTVTPEVLTQESVSEPVIQAAPTRLLDRILPTFDKLQAFWDATLTKVRSLLPAVWNQKLSDWALTSAIAGIVVVIMVATAALLPETPAQEAKAPPNTIDAPPELKAPKPAQPVEVIPPPEPELTPEQSLVASIQQQVAEITDRYGNGLIQSIEANFMASRLMVKVSDRWYELKESQQNKLADEILRRSRELDFSRLEITDLQGTLVARNPVVGSNMVILKRQELAVNL</sequence>
<feature type="compositionally biased region" description="Polar residues" evidence="1">
    <location>
        <begin position="149"/>
        <end position="164"/>
    </location>
</feature>
<feature type="transmembrane region" description="Helical" evidence="2">
    <location>
        <begin position="224"/>
        <end position="245"/>
    </location>
</feature>
<organism evidence="3 4">
    <name type="scientific">Allocoleopsis franciscana PCC 7113</name>
    <dbReference type="NCBI Taxonomy" id="1173027"/>
    <lineage>
        <taxon>Bacteria</taxon>
        <taxon>Bacillati</taxon>
        <taxon>Cyanobacteriota</taxon>
        <taxon>Cyanophyceae</taxon>
        <taxon>Coleofasciculales</taxon>
        <taxon>Coleofasciculaceae</taxon>
        <taxon>Allocoleopsis</taxon>
        <taxon>Allocoleopsis franciscana</taxon>
    </lineage>
</organism>
<feature type="region of interest" description="Disordered" evidence="1">
    <location>
        <begin position="250"/>
        <end position="275"/>
    </location>
</feature>
<keyword evidence="2" id="KW-1133">Transmembrane helix</keyword>
<dbReference type="eggNOG" id="COG3468">
    <property type="taxonomic scope" value="Bacteria"/>
</dbReference>
<name>K9WE68_9CYAN</name>
<gene>
    <name evidence="3" type="ORF">Mic7113_2744</name>
</gene>
<feature type="compositionally biased region" description="Low complexity" evidence="1">
    <location>
        <begin position="75"/>
        <end position="90"/>
    </location>
</feature>
<evidence type="ECO:0000313" key="3">
    <source>
        <dbReference type="EMBL" id="AFZ18528.1"/>
    </source>
</evidence>
<accession>K9WE68</accession>
<feature type="region of interest" description="Disordered" evidence="1">
    <location>
        <begin position="1"/>
        <end position="40"/>
    </location>
</feature>